<reference evidence="1" key="1">
    <citation type="journal article" date="2014" name="Int. J. Syst. Evol. Microbiol.">
        <title>Complete genome sequence of Corynebacterium casei LMG S-19264T (=DSM 44701T), isolated from a smear-ripened cheese.</title>
        <authorList>
            <consortium name="US DOE Joint Genome Institute (JGI-PGF)"/>
            <person name="Walter F."/>
            <person name="Albersmeier A."/>
            <person name="Kalinowski J."/>
            <person name="Ruckert C."/>
        </authorList>
    </citation>
    <scope>NUCLEOTIDE SEQUENCE</scope>
    <source>
        <strain evidence="1">CGMCC 1.15794</strain>
    </source>
</reference>
<dbReference type="RefSeq" id="WP_229663274.1">
    <property type="nucleotide sequence ID" value="NZ_BMJY01000016.1"/>
</dbReference>
<keyword evidence="2" id="KW-1185">Reference proteome</keyword>
<evidence type="ECO:0000313" key="1">
    <source>
        <dbReference type="EMBL" id="GGH48998.1"/>
    </source>
</evidence>
<dbReference type="AlphaFoldDB" id="A0A917MMM9"/>
<comment type="caution">
    <text evidence="1">The sequence shown here is derived from an EMBL/GenBank/DDBJ whole genome shotgun (WGS) entry which is preliminary data.</text>
</comment>
<proteinExistence type="predicted"/>
<dbReference type="EMBL" id="BMJY01000016">
    <property type="protein sequence ID" value="GGH48998.1"/>
    <property type="molecule type" value="Genomic_DNA"/>
</dbReference>
<protein>
    <submittedName>
        <fullName evidence="1">Uncharacterized protein</fullName>
    </submittedName>
</protein>
<organism evidence="1 2">
    <name type="scientific">Microbacterium album</name>
    <dbReference type="NCBI Taxonomy" id="2053191"/>
    <lineage>
        <taxon>Bacteria</taxon>
        <taxon>Bacillati</taxon>
        <taxon>Actinomycetota</taxon>
        <taxon>Actinomycetes</taxon>
        <taxon>Micrococcales</taxon>
        <taxon>Microbacteriaceae</taxon>
        <taxon>Microbacterium</taxon>
    </lineage>
</organism>
<accession>A0A917MMM9</accession>
<reference evidence="1" key="2">
    <citation type="submission" date="2020-09" db="EMBL/GenBank/DDBJ databases">
        <authorList>
            <person name="Sun Q."/>
            <person name="Zhou Y."/>
        </authorList>
    </citation>
    <scope>NUCLEOTIDE SEQUENCE</scope>
    <source>
        <strain evidence="1">CGMCC 1.15794</strain>
    </source>
</reference>
<gene>
    <name evidence="1" type="ORF">GCM10010921_26880</name>
</gene>
<sequence>MGVDSDRTDDELLALLRRMWESRDAPPADLTERMIAAVAVDDVSREYALLTEVSEGRAAVRSEQERLTLQFSDDAISVLLHVAATESGARRVDGWCEPPLLAARLAQDAREWAAEVGDAGRFAFEDVTPGLSAVRLIVQAGGELKEFITPQFEV</sequence>
<name>A0A917MMM9_9MICO</name>
<evidence type="ECO:0000313" key="2">
    <source>
        <dbReference type="Proteomes" id="UP000657592"/>
    </source>
</evidence>
<dbReference type="Proteomes" id="UP000657592">
    <property type="component" value="Unassembled WGS sequence"/>
</dbReference>